<sequence>MMNGGSGMMSGGMVGFGFIVLILLVLIVLVLVWMFRPSTKHSSRTKSGTALERLDQRLANGEISEEEYDRLKRKINDH</sequence>
<dbReference type="OrthoDB" id="48047at2"/>
<evidence type="ECO:0000256" key="1">
    <source>
        <dbReference type="SAM" id="Phobius"/>
    </source>
</evidence>
<keyword evidence="1" id="KW-1133">Transmembrane helix</keyword>
<dbReference type="RefSeq" id="WP_091611493.1">
    <property type="nucleotide sequence ID" value="NZ_FNNC01000001.1"/>
</dbReference>
<feature type="transmembrane region" description="Helical" evidence="1">
    <location>
        <begin position="12"/>
        <end position="35"/>
    </location>
</feature>
<dbReference type="AlphaFoldDB" id="A0A1H2RKW7"/>
<keyword evidence="1" id="KW-0812">Transmembrane</keyword>
<dbReference type="Proteomes" id="UP000199488">
    <property type="component" value="Unassembled WGS sequence"/>
</dbReference>
<organism evidence="3 4">
    <name type="scientific">Marinococcus luteus</name>
    <dbReference type="NCBI Taxonomy" id="1122204"/>
    <lineage>
        <taxon>Bacteria</taxon>
        <taxon>Bacillati</taxon>
        <taxon>Bacillota</taxon>
        <taxon>Bacilli</taxon>
        <taxon>Bacillales</taxon>
        <taxon>Bacillaceae</taxon>
        <taxon>Marinococcus</taxon>
    </lineage>
</organism>
<reference evidence="3 4" key="1">
    <citation type="submission" date="2016-10" db="EMBL/GenBank/DDBJ databases">
        <authorList>
            <person name="de Groot N.N."/>
        </authorList>
    </citation>
    <scope>NUCLEOTIDE SEQUENCE [LARGE SCALE GENOMIC DNA]</scope>
    <source>
        <strain evidence="3 4">DSM 23126</strain>
    </source>
</reference>
<keyword evidence="4" id="KW-1185">Reference proteome</keyword>
<name>A0A1H2RKW7_9BACI</name>
<evidence type="ECO:0000313" key="4">
    <source>
        <dbReference type="Proteomes" id="UP000199488"/>
    </source>
</evidence>
<feature type="domain" description="SHOCT" evidence="2">
    <location>
        <begin position="49"/>
        <end position="75"/>
    </location>
</feature>
<gene>
    <name evidence="3" type="ORF">SAMN05421781_0822</name>
</gene>
<dbReference type="InterPro" id="IPR018649">
    <property type="entry name" value="SHOCT"/>
</dbReference>
<dbReference type="Pfam" id="PF09851">
    <property type="entry name" value="SHOCT"/>
    <property type="match status" value="1"/>
</dbReference>
<evidence type="ECO:0000259" key="2">
    <source>
        <dbReference type="Pfam" id="PF09851"/>
    </source>
</evidence>
<dbReference type="STRING" id="1122204.SAMN05421781_0822"/>
<accession>A0A1H2RKW7</accession>
<protein>
    <submittedName>
        <fullName evidence="3">Putative membrane protein</fullName>
    </submittedName>
</protein>
<dbReference type="EMBL" id="FNNC01000001">
    <property type="protein sequence ID" value="SDW20061.1"/>
    <property type="molecule type" value="Genomic_DNA"/>
</dbReference>
<proteinExistence type="predicted"/>
<keyword evidence="1" id="KW-0472">Membrane</keyword>
<evidence type="ECO:0000313" key="3">
    <source>
        <dbReference type="EMBL" id="SDW20061.1"/>
    </source>
</evidence>